<dbReference type="CDD" id="cd09030">
    <property type="entry name" value="DUF1425"/>
    <property type="match status" value="1"/>
</dbReference>
<evidence type="ECO:0000313" key="2">
    <source>
        <dbReference type="EMBL" id="WIT12237.1"/>
    </source>
</evidence>
<dbReference type="AlphaFoldDB" id="A0AA95NBZ6"/>
<dbReference type="Pfam" id="PF07233">
    <property type="entry name" value="DUF1425"/>
    <property type="match status" value="1"/>
</dbReference>
<dbReference type="EMBL" id="CP116346">
    <property type="protein sequence ID" value="WIT12237.1"/>
    <property type="molecule type" value="Genomic_DNA"/>
</dbReference>
<proteinExistence type="predicted"/>
<keyword evidence="3" id="KW-1185">Reference proteome</keyword>
<dbReference type="RefSeq" id="WP_285233330.1">
    <property type="nucleotide sequence ID" value="NZ_CP116346.1"/>
</dbReference>
<protein>
    <submittedName>
        <fullName evidence="2">YcfL family protein</fullName>
    </submittedName>
</protein>
<feature type="chain" id="PRO_5041638928" evidence="1">
    <location>
        <begin position="27"/>
        <end position="133"/>
    </location>
</feature>
<dbReference type="InterPro" id="IPR010824">
    <property type="entry name" value="DUF1425"/>
</dbReference>
<evidence type="ECO:0000313" key="3">
    <source>
        <dbReference type="Proteomes" id="UP001177769"/>
    </source>
</evidence>
<organism evidence="2 3">
    <name type="scientific">Paucibacter sediminis</name>
    <dbReference type="NCBI Taxonomy" id="3019553"/>
    <lineage>
        <taxon>Bacteria</taxon>
        <taxon>Pseudomonadati</taxon>
        <taxon>Pseudomonadota</taxon>
        <taxon>Betaproteobacteria</taxon>
        <taxon>Burkholderiales</taxon>
        <taxon>Sphaerotilaceae</taxon>
        <taxon>Roseateles</taxon>
    </lineage>
</organism>
<reference evidence="2" key="1">
    <citation type="submission" date="2023-01" db="EMBL/GenBank/DDBJ databases">
        <title>Whole genome sequence of Paucibacter sp. S2-9 isolated from pond sediment.</title>
        <authorList>
            <person name="Jung J.Y."/>
        </authorList>
    </citation>
    <scope>NUCLEOTIDE SEQUENCE</scope>
    <source>
        <strain evidence="2">S2-9</strain>
    </source>
</reference>
<evidence type="ECO:0000256" key="1">
    <source>
        <dbReference type="SAM" id="SignalP"/>
    </source>
</evidence>
<gene>
    <name evidence="2" type="ORF">PFX98_01130</name>
</gene>
<dbReference type="Proteomes" id="UP001177769">
    <property type="component" value="Chromosome"/>
</dbReference>
<name>A0AA95NBZ6_9BURK</name>
<accession>A0AA95NBZ6</accession>
<dbReference type="Gene3D" id="2.60.40.3230">
    <property type="match status" value="1"/>
</dbReference>
<feature type="signal peptide" evidence="1">
    <location>
        <begin position="1"/>
        <end position="26"/>
    </location>
</feature>
<dbReference type="KEGG" id="pais:PFX98_01130"/>
<dbReference type="InterPro" id="IPR038483">
    <property type="entry name" value="YcfL-like_sf"/>
</dbReference>
<keyword evidence="1" id="KW-0732">Signal</keyword>
<sequence length="133" mass="14431">MQRKAIKPVSAALFALGLLLGTGAQAQKADETSPAIAAKLDLRGSPKGIKVAEMRIQRKNDTLVVQADLQNVENKDRVVFHRFRWLDSVGNQVGDGEGWKQTTVLGLQTVTLKGVAQHPSAVDLKLEMSVESK</sequence>